<feature type="domain" description="Autotransporter" evidence="2">
    <location>
        <begin position="650"/>
        <end position="934"/>
    </location>
</feature>
<dbReference type="SUPFAM" id="SSF103515">
    <property type="entry name" value="Autotransporter"/>
    <property type="match status" value="1"/>
</dbReference>
<dbReference type="Proteomes" id="UP001179614">
    <property type="component" value="Chromosome"/>
</dbReference>
<accession>A0ABY7MUQ2</accession>
<protein>
    <submittedName>
        <fullName evidence="3">Autotransporter domain-containing protein</fullName>
    </submittedName>
</protein>
<proteinExistence type="predicted"/>
<dbReference type="InterPro" id="IPR005546">
    <property type="entry name" value="Autotransporte_beta"/>
</dbReference>
<gene>
    <name evidence="3" type="ORF">I3J27_17510</name>
</gene>
<dbReference type="InterPro" id="IPR036709">
    <property type="entry name" value="Autotransporte_beta_dom_sf"/>
</dbReference>
<dbReference type="Pfam" id="PF03797">
    <property type="entry name" value="Autotransporter"/>
    <property type="match status" value="1"/>
</dbReference>
<dbReference type="InterPro" id="IPR011050">
    <property type="entry name" value="Pectin_lyase_fold/virulence"/>
</dbReference>
<dbReference type="EMBL" id="CP089391">
    <property type="protein sequence ID" value="WBL82133.1"/>
    <property type="molecule type" value="Genomic_DNA"/>
</dbReference>
<organism evidence="3 4">
    <name type="scientific">Bradyrhizobium xenonodulans</name>
    <dbReference type="NCBI Taxonomy" id="2736875"/>
    <lineage>
        <taxon>Bacteria</taxon>
        <taxon>Pseudomonadati</taxon>
        <taxon>Pseudomonadota</taxon>
        <taxon>Alphaproteobacteria</taxon>
        <taxon>Hyphomicrobiales</taxon>
        <taxon>Nitrobacteraceae</taxon>
        <taxon>Bradyrhizobium</taxon>
    </lineage>
</organism>
<dbReference type="PROSITE" id="PS51208">
    <property type="entry name" value="AUTOTRANSPORTER"/>
    <property type="match status" value="1"/>
</dbReference>
<keyword evidence="4" id="KW-1185">Reference proteome</keyword>
<sequence>MQRSIRAAGSACAGPKAERVRGSVSRFAGPLTISAAILWGGPAWADCTPASANNVTATCTGTTVNQGSGAPGTSAGTDGYGSGAETGITVNVAEGATVSGTGGAFPTGILVSTGTINNGVGSTVIGARTGVNFDSATLTNSGAITGTSQTGILVNVGATITNYASGTITGGQYAIGGGTGTTNIANYGAITGLTAWGISGTTVTVTNYAGANITGPLWGISASDTVSVNNSGTVTGNLAFGGIGVIGNNGVTVTNNAGGSITGSLYGVYTNGAGAVSNAGTITGASGAIVFGSGGSSVFNAGTISATSGSTAIQFSGSGNTLTVAPGSTISGNVIGTGSDAFQLGGSGSGVFDMSRLGPAQYGGFSTFNKVDNSTWAVTGSSVFTGAVNVTRGTLLVDGDLNGASGTTVNAGGTLGGSGIVNNVLVNGGALSPGNGIGTLTVWHGLTFSAAATYLVEVSPSSADRTNVSGTATLGGATVRAVFAPGSYVAKQYTVLNASLGISGTFSSLVNTNLPLNFSSGLSYDANNVYLDLTLNYALDSLSSNQRNVAGALTNFFNANGSIPAVYGTLTSTGLTQASGEAATGSQQATFNAMNQFMGVLTAPFIAGRGETATPSGTSSFAAGDTRRGTSRPERDAYALMFAKAPIAQTHDPRWSVWAAGFGGSQTTDGNTSLGSNNTTSSLAGVAVGADYRFSPDTVAGFALAGGGTSFSVDNGGYGRSDLFQAGAFVRHKSGPAYVSAALAYGFQDITTDRIVTIAGADRLHAAFNANAYSGRIEGGYRFATSWLGGLGLTPYAAGQFTTFALPAYAESAAVGTPAFALAYAAKSVTDSRSELGVRGDKSFAVPNAILTLRGRLAWAHDFNPDRSIAATFQALPGAAFVVNGASQPHDSALTSASAEVKWMNGWSAAATFEGEFADTVRSYAGKGAIRYAW</sequence>
<evidence type="ECO:0000313" key="3">
    <source>
        <dbReference type="EMBL" id="WBL82133.1"/>
    </source>
</evidence>
<reference evidence="3" key="1">
    <citation type="submission" date="2021-12" db="EMBL/GenBank/DDBJ databases">
        <title>Bradyrhizobium xenonodulans sp. nov.</title>
        <authorList>
            <person name="Claassens R."/>
            <person name="Venter S.N."/>
            <person name="Beukes C.W."/>
            <person name="Stepkowski T."/>
            <person name="Steenkamp E.T."/>
        </authorList>
    </citation>
    <scope>NUCLEOTIDE SEQUENCE</scope>
    <source>
        <strain evidence="3">14AB</strain>
    </source>
</reference>
<dbReference type="Gene3D" id="2.40.128.130">
    <property type="entry name" value="Autotransporter beta-domain"/>
    <property type="match status" value="1"/>
</dbReference>
<feature type="region of interest" description="Disordered" evidence="1">
    <location>
        <begin position="612"/>
        <end position="631"/>
    </location>
</feature>
<dbReference type="RefSeq" id="WP_270171740.1">
    <property type="nucleotide sequence ID" value="NZ_CP089391.1"/>
</dbReference>
<evidence type="ECO:0000259" key="2">
    <source>
        <dbReference type="PROSITE" id="PS51208"/>
    </source>
</evidence>
<dbReference type="SMART" id="SM00869">
    <property type="entry name" value="Autotransporter"/>
    <property type="match status" value="1"/>
</dbReference>
<evidence type="ECO:0000256" key="1">
    <source>
        <dbReference type="SAM" id="MobiDB-lite"/>
    </source>
</evidence>
<dbReference type="SUPFAM" id="SSF51126">
    <property type="entry name" value="Pectin lyase-like"/>
    <property type="match status" value="1"/>
</dbReference>
<evidence type="ECO:0000313" key="4">
    <source>
        <dbReference type="Proteomes" id="UP001179614"/>
    </source>
</evidence>
<name>A0ABY7MUQ2_9BRAD</name>